<name>A0A8X6YSR5_9ARAC</name>
<keyword evidence="1 2" id="KW-0175">Coiled coil</keyword>
<dbReference type="Pfam" id="PF21773">
    <property type="entry name" value="ODAD1_CC"/>
    <property type="match status" value="1"/>
</dbReference>
<sequence>MENQTPQGDTEINKEKLVIIKDELQRLSYEMKKKEVNRNSTHAKMQQYIRQQWETIVELKKQKSELTLQLRLQESESFSNRANRNLEQFMKALNEVTRMEKQLKEQTEQLNKYKFDITELDKKLRQKQKEVVKAQRSKGRVLKYQKNISFLENRLNGSLHKYNQLLVSNKALRDDISSLLLTQSSFRRKYSSIKRMLALGKKTLSEVVHSATVSYQTGESVKYKLNLVKERTQVDQKKLGEKIKELKILVEQDKQLKEFLEFKMKDRSGSSDSEEISKNEQILEQRLQTCHGILARIQLASCCKDVNRICKAYVQGEETNLNLFEKVNEMSLEIEKLHEEVRAERQELEVITRQYKEQKRKDLAVKHDLENTTDKLRTEAQNLEDAADAKAEELEQVKEVLQRIYLFLDKVSTQQVSFTVDEGITDDNVLQYLEALERRIIDFIRCNKVADMKNANPKKNQFQNLSNPHKFSPPPKQEIEYYTKSQEFSKWSSYPKAEVNMSEISYNKSHLEIFAKSFRQKLQMSPERS</sequence>
<dbReference type="AlphaFoldDB" id="A0A8X6YSR5"/>
<reference evidence="4" key="1">
    <citation type="submission" date="2020-08" db="EMBL/GenBank/DDBJ databases">
        <title>Multicomponent nature underlies the extraordinary mechanical properties of spider dragline silk.</title>
        <authorList>
            <person name="Kono N."/>
            <person name="Nakamura H."/>
            <person name="Mori M."/>
            <person name="Yoshida Y."/>
            <person name="Ohtoshi R."/>
            <person name="Malay A.D."/>
            <person name="Moran D.A.P."/>
            <person name="Tomita M."/>
            <person name="Numata K."/>
            <person name="Arakawa K."/>
        </authorList>
    </citation>
    <scope>NUCLEOTIDE SEQUENCE</scope>
</reference>
<dbReference type="InterPro" id="IPR051876">
    <property type="entry name" value="ODA-DC/CCD"/>
</dbReference>
<dbReference type="InterPro" id="IPR049258">
    <property type="entry name" value="ODAD1_CC"/>
</dbReference>
<protein>
    <submittedName>
        <fullName evidence="4">Coiled-coil domain-containing protein 63</fullName>
    </submittedName>
</protein>
<evidence type="ECO:0000313" key="4">
    <source>
        <dbReference type="EMBL" id="GFY77292.1"/>
    </source>
</evidence>
<gene>
    <name evidence="4" type="primary">CCDC63</name>
    <name evidence="4" type="ORF">TNIN_59431</name>
</gene>
<evidence type="ECO:0000256" key="2">
    <source>
        <dbReference type="SAM" id="Coils"/>
    </source>
</evidence>
<evidence type="ECO:0000256" key="1">
    <source>
        <dbReference type="ARBA" id="ARBA00023054"/>
    </source>
</evidence>
<organism evidence="4 5">
    <name type="scientific">Trichonephila inaurata madagascariensis</name>
    <dbReference type="NCBI Taxonomy" id="2747483"/>
    <lineage>
        <taxon>Eukaryota</taxon>
        <taxon>Metazoa</taxon>
        <taxon>Ecdysozoa</taxon>
        <taxon>Arthropoda</taxon>
        <taxon>Chelicerata</taxon>
        <taxon>Arachnida</taxon>
        <taxon>Araneae</taxon>
        <taxon>Araneomorphae</taxon>
        <taxon>Entelegynae</taxon>
        <taxon>Araneoidea</taxon>
        <taxon>Nephilidae</taxon>
        <taxon>Trichonephila</taxon>
        <taxon>Trichonephila inaurata</taxon>
    </lineage>
</organism>
<feature type="domain" description="ODAD1 central coiled coil region" evidence="3">
    <location>
        <begin position="145"/>
        <end position="405"/>
    </location>
</feature>
<dbReference type="PANTHER" id="PTHR21694:SF18">
    <property type="entry name" value="COILED-COIL DOMAIN-CONTAINING PROTEIN 63"/>
    <property type="match status" value="1"/>
</dbReference>
<evidence type="ECO:0000259" key="3">
    <source>
        <dbReference type="Pfam" id="PF21773"/>
    </source>
</evidence>
<dbReference type="Proteomes" id="UP000886998">
    <property type="component" value="Unassembled WGS sequence"/>
</dbReference>
<dbReference type="PANTHER" id="PTHR21694">
    <property type="entry name" value="COILED-COIL DOMAIN-CONTAINING PROTEIN 63"/>
    <property type="match status" value="1"/>
</dbReference>
<feature type="coiled-coil region" evidence="2">
    <location>
        <begin position="56"/>
        <end position="137"/>
    </location>
</feature>
<feature type="coiled-coil region" evidence="2">
    <location>
        <begin position="320"/>
        <end position="404"/>
    </location>
</feature>
<proteinExistence type="predicted"/>
<dbReference type="EMBL" id="BMAV01022406">
    <property type="protein sequence ID" value="GFY77292.1"/>
    <property type="molecule type" value="Genomic_DNA"/>
</dbReference>
<keyword evidence="5" id="KW-1185">Reference proteome</keyword>
<evidence type="ECO:0000313" key="5">
    <source>
        <dbReference type="Proteomes" id="UP000886998"/>
    </source>
</evidence>
<dbReference type="OrthoDB" id="6766775at2759"/>
<comment type="caution">
    <text evidence="4">The sequence shown here is derived from an EMBL/GenBank/DDBJ whole genome shotgun (WGS) entry which is preliminary data.</text>
</comment>
<accession>A0A8X6YSR5</accession>